<keyword evidence="2 7" id="KW-0349">Heme</keyword>
<dbReference type="Pfam" id="PF03150">
    <property type="entry name" value="CCP_MauG"/>
    <property type="match status" value="1"/>
</dbReference>
<dbReference type="Gene3D" id="1.20.1420.20">
    <property type="entry name" value="M75 peptidase, HXXE motif"/>
    <property type="match status" value="1"/>
</dbReference>
<dbReference type="PROSITE" id="PS51007">
    <property type="entry name" value="CYTC"/>
    <property type="match status" value="1"/>
</dbReference>
<evidence type="ECO:0000259" key="8">
    <source>
        <dbReference type="PROSITE" id="PS51007"/>
    </source>
</evidence>
<dbReference type="InterPro" id="IPR051395">
    <property type="entry name" value="Cytochrome_c_Peroxidase/MauG"/>
</dbReference>
<dbReference type="InterPro" id="IPR004852">
    <property type="entry name" value="Di-haem_cyt_c_peroxidsae"/>
</dbReference>
<comment type="subcellular location">
    <subcellularLocation>
        <location evidence="1">Cell envelope</location>
    </subcellularLocation>
</comment>
<dbReference type="InterPro" id="IPR036909">
    <property type="entry name" value="Cyt_c-like_dom_sf"/>
</dbReference>
<keyword evidence="10" id="KW-1185">Reference proteome</keyword>
<dbReference type="InterPro" id="IPR009056">
    <property type="entry name" value="Cyt_c-like_dom"/>
</dbReference>
<dbReference type="SUPFAM" id="SSF46626">
    <property type="entry name" value="Cytochrome c"/>
    <property type="match status" value="2"/>
</dbReference>
<dbReference type="GO" id="GO:0004130">
    <property type="term" value="F:cytochrome-c peroxidase activity"/>
    <property type="evidence" value="ECO:0007669"/>
    <property type="project" value="TreeGrafter"/>
</dbReference>
<feature type="domain" description="Cytochrome c" evidence="8">
    <location>
        <begin position="442"/>
        <end position="582"/>
    </location>
</feature>
<dbReference type="Proteomes" id="UP000183200">
    <property type="component" value="Unassembled WGS sequence"/>
</dbReference>
<gene>
    <name evidence="9" type="ORF">SAMN05421820_112233</name>
</gene>
<evidence type="ECO:0000256" key="6">
    <source>
        <dbReference type="ARBA" id="ARBA00023004"/>
    </source>
</evidence>
<dbReference type="GO" id="GO:0009055">
    <property type="term" value="F:electron transfer activity"/>
    <property type="evidence" value="ECO:0007669"/>
    <property type="project" value="InterPro"/>
</dbReference>
<dbReference type="AlphaFoldDB" id="A0A1H0HRD9"/>
<keyword evidence="3 7" id="KW-0479">Metal-binding</keyword>
<keyword evidence="9" id="KW-0575">Peroxidase</keyword>
<dbReference type="Gene3D" id="1.10.760.10">
    <property type="entry name" value="Cytochrome c-like domain"/>
    <property type="match status" value="2"/>
</dbReference>
<protein>
    <submittedName>
        <fullName evidence="9">Cytochrome c peroxidase</fullName>
    </submittedName>
</protein>
<accession>A0A1H0HRD9</accession>
<evidence type="ECO:0000256" key="3">
    <source>
        <dbReference type="ARBA" id="ARBA00022723"/>
    </source>
</evidence>
<organism evidence="9 10">
    <name type="scientific">Pedobacter steynii</name>
    <dbReference type="NCBI Taxonomy" id="430522"/>
    <lineage>
        <taxon>Bacteria</taxon>
        <taxon>Pseudomonadati</taxon>
        <taxon>Bacteroidota</taxon>
        <taxon>Sphingobacteriia</taxon>
        <taxon>Sphingobacteriales</taxon>
        <taxon>Sphingobacteriaceae</taxon>
        <taxon>Pedobacter</taxon>
    </lineage>
</organism>
<dbReference type="PANTHER" id="PTHR30600">
    <property type="entry name" value="CYTOCHROME C PEROXIDASE-RELATED"/>
    <property type="match status" value="1"/>
</dbReference>
<reference evidence="10" key="1">
    <citation type="submission" date="2016-10" db="EMBL/GenBank/DDBJ databases">
        <authorList>
            <person name="Varghese N."/>
            <person name="Submissions S."/>
        </authorList>
    </citation>
    <scope>NUCLEOTIDE SEQUENCE [LARGE SCALE GENOMIC DNA]</scope>
    <source>
        <strain evidence="10">DSM 19110</strain>
    </source>
</reference>
<evidence type="ECO:0000256" key="7">
    <source>
        <dbReference type="PROSITE-ProRule" id="PRU00433"/>
    </source>
</evidence>
<evidence type="ECO:0000256" key="4">
    <source>
        <dbReference type="ARBA" id="ARBA00022729"/>
    </source>
</evidence>
<dbReference type="InterPro" id="IPR038352">
    <property type="entry name" value="Imelysin_sf"/>
</dbReference>
<evidence type="ECO:0000313" key="9">
    <source>
        <dbReference type="EMBL" id="SDO21742.1"/>
    </source>
</evidence>
<dbReference type="GO" id="GO:0020037">
    <property type="term" value="F:heme binding"/>
    <property type="evidence" value="ECO:0007669"/>
    <property type="project" value="InterPro"/>
</dbReference>
<keyword evidence="5" id="KW-0560">Oxidoreductase</keyword>
<evidence type="ECO:0000256" key="2">
    <source>
        <dbReference type="ARBA" id="ARBA00022617"/>
    </source>
</evidence>
<evidence type="ECO:0000313" key="10">
    <source>
        <dbReference type="Proteomes" id="UP000183200"/>
    </source>
</evidence>
<dbReference type="GO" id="GO:0046872">
    <property type="term" value="F:metal ion binding"/>
    <property type="evidence" value="ECO:0007669"/>
    <property type="project" value="UniProtKB-KW"/>
</dbReference>
<dbReference type="GO" id="GO:0030313">
    <property type="term" value="C:cell envelope"/>
    <property type="evidence" value="ECO:0007669"/>
    <property type="project" value="UniProtKB-SubCell"/>
</dbReference>
<evidence type="ECO:0000256" key="5">
    <source>
        <dbReference type="ARBA" id="ARBA00023002"/>
    </source>
</evidence>
<keyword evidence="4" id="KW-0732">Signal</keyword>
<dbReference type="EMBL" id="FNGY01000012">
    <property type="protein sequence ID" value="SDO21742.1"/>
    <property type="molecule type" value="Genomic_DNA"/>
</dbReference>
<evidence type="ECO:0000256" key="1">
    <source>
        <dbReference type="ARBA" id="ARBA00004196"/>
    </source>
</evidence>
<proteinExistence type="predicted"/>
<name>A0A1H0HRD9_9SPHI</name>
<sequence>MACMSKQKETTPQQVRAYYLDQIDATDTLIKQLDTKIQNNGTSNELQVLFKSARIAYKKVEFLAEYYNPLTAKAINGAPIPSMDDNDQHKIDQPEGFQMIEPYLFPEYNHSQKQELIEQVGILKANLVRLKSMATHQELANEQIFDALRLEVFRIITLGISGFDAPIAQNSMAEGASALNSIEKVLKLYEPEFIGDKRAILVQAQSSLKKAITYLTASKDFNSFDRMHFITTYGNPISSSILDASMALGNEKFKDLRALRANAKTLFDKDAFDANYYTASYDAHSSKEKSELGKELFYDAILSGAGNRSCGSCHRPEMAFTDGKMKSDALDGSQVRRNAPTLLNAGFQPALFYDNRVSYLEDQATEVINNKDEMHGSLPIAGQKLKKNKDYVLLFKKAFPNDADPINDYHIRNALGSYIRTLSSLNSPFDKYVRGDKSQLNPEEVKGFNLYMGKGKCGTCHFTPLFNGTVPPDFKTIETEIIGVPSTPDSKKIDPDLGKYDLRKLDLYKNAFKTPTVRNIAMTAPYMHNGVFKTLEEVIDFYNEGGGVGLGMDIPNQTLPFDKLNLTQKEKKEIIAFLKKLTDNTSF</sequence>
<dbReference type="PANTHER" id="PTHR30600:SF10">
    <property type="entry name" value="BLL6722 PROTEIN"/>
    <property type="match status" value="1"/>
</dbReference>
<keyword evidence="6 7" id="KW-0408">Iron</keyword>